<keyword evidence="1" id="KW-1133">Transmembrane helix</keyword>
<protein>
    <submittedName>
        <fullName evidence="2">Uncharacterized protein</fullName>
    </submittedName>
</protein>
<evidence type="ECO:0000313" key="3">
    <source>
        <dbReference type="Proteomes" id="UP001223886"/>
    </source>
</evidence>
<name>A0ABT9M1X7_9THEO</name>
<dbReference type="EMBL" id="JAURUP010000004">
    <property type="protein sequence ID" value="MDP9750113.1"/>
    <property type="molecule type" value="Genomic_DNA"/>
</dbReference>
<keyword evidence="3" id="KW-1185">Reference proteome</keyword>
<keyword evidence="1" id="KW-0472">Membrane</keyword>
<organism evidence="2 3">
    <name type="scientific">Thermoanaerobacter pentosaceus</name>
    <dbReference type="NCBI Taxonomy" id="694059"/>
    <lineage>
        <taxon>Bacteria</taxon>
        <taxon>Bacillati</taxon>
        <taxon>Bacillota</taxon>
        <taxon>Clostridia</taxon>
        <taxon>Thermoanaerobacterales</taxon>
        <taxon>Thermoanaerobacteraceae</taxon>
        <taxon>Thermoanaerobacter</taxon>
    </lineage>
</organism>
<feature type="transmembrane region" description="Helical" evidence="1">
    <location>
        <begin position="6"/>
        <end position="25"/>
    </location>
</feature>
<proteinExistence type="predicted"/>
<gene>
    <name evidence="2" type="ORF">J2S24_000579</name>
</gene>
<comment type="caution">
    <text evidence="2">The sequence shown here is derived from an EMBL/GenBank/DDBJ whole genome shotgun (WGS) entry which is preliminary data.</text>
</comment>
<sequence length="34" mass="3975">MWSCLSPPAYYGIMLICGGMCFAHLHRRYGGRYY</sequence>
<reference evidence="2 3" key="1">
    <citation type="submission" date="2023-07" db="EMBL/GenBank/DDBJ databases">
        <title>Genomic Encyclopedia of Type Strains, Phase IV (KMG-IV): sequencing the most valuable type-strain genomes for metagenomic binning, comparative biology and taxonomic classification.</title>
        <authorList>
            <person name="Goeker M."/>
        </authorList>
    </citation>
    <scope>NUCLEOTIDE SEQUENCE [LARGE SCALE GENOMIC DNA]</scope>
    <source>
        <strain evidence="2 3">DSM 25963</strain>
    </source>
</reference>
<keyword evidence="1" id="KW-0812">Transmembrane</keyword>
<evidence type="ECO:0000313" key="2">
    <source>
        <dbReference type="EMBL" id="MDP9750113.1"/>
    </source>
</evidence>
<accession>A0ABT9M1X7</accession>
<evidence type="ECO:0000256" key="1">
    <source>
        <dbReference type="SAM" id="Phobius"/>
    </source>
</evidence>
<dbReference type="Proteomes" id="UP001223886">
    <property type="component" value="Unassembled WGS sequence"/>
</dbReference>